<dbReference type="Proteomes" id="UP000790377">
    <property type="component" value="Unassembled WGS sequence"/>
</dbReference>
<evidence type="ECO:0000313" key="2">
    <source>
        <dbReference type="Proteomes" id="UP000790377"/>
    </source>
</evidence>
<accession>A0ACB8A9S2</accession>
<dbReference type="EMBL" id="MU267742">
    <property type="protein sequence ID" value="KAH7909766.1"/>
    <property type="molecule type" value="Genomic_DNA"/>
</dbReference>
<proteinExistence type="predicted"/>
<gene>
    <name evidence="1" type="ORF">BJ138DRAFT_186297</name>
</gene>
<keyword evidence="2" id="KW-1185">Reference proteome</keyword>
<comment type="caution">
    <text evidence="1">The sequence shown here is derived from an EMBL/GenBank/DDBJ whole genome shotgun (WGS) entry which is preliminary data.</text>
</comment>
<organism evidence="1 2">
    <name type="scientific">Hygrophoropsis aurantiaca</name>
    <dbReference type="NCBI Taxonomy" id="72124"/>
    <lineage>
        <taxon>Eukaryota</taxon>
        <taxon>Fungi</taxon>
        <taxon>Dikarya</taxon>
        <taxon>Basidiomycota</taxon>
        <taxon>Agaricomycotina</taxon>
        <taxon>Agaricomycetes</taxon>
        <taxon>Agaricomycetidae</taxon>
        <taxon>Boletales</taxon>
        <taxon>Coniophorineae</taxon>
        <taxon>Hygrophoropsidaceae</taxon>
        <taxon>Hygrophoropsis</taxon>
    </lineage>
</organism>
<protein>
    <submittedName>
        <fullName evidence="1">DHS-like NAD/FAD-binding domain-containing protein</fullName>
    </submittedName>
</protein>
<name>A0ACB8A9S2_9AGAM</name>
<sequence length="290" mass="31255">MPSADITEFRRALASSQKIIVLSGAGLSAASGIATFRGTGGRWGKYNASDVATPAAFAESQSKVWQFFHYRREEMRDKKPNEAHYVLARLAIPSIRHAIAPGSTLTHITQNIDTLCTRALAETETTLRLTHPEPPSEIIEMHGRIFDVACTSTHDCDYHATNLDSPICPGLAGTEIQVAAEELDARVKRKDLPTCPRPGCGAMLRPDVVWFGERPKRIEDILALADDADLCLVVGTSALVQPASKIGGQVKNHGGKVAVFNVEGSTNHADEADFLFVGPCEVTLGEVLGI</sequence>
<reference evidence="1" key="1">
    <citation type="journal article" date="2021" name="New Phytol.">
        <title>Evolutionary innovations through gain and loss of genes in the ectomycorrhizal Boletales.</title>
        <authorList>
            <person name="Wu G."/>
            <person name="Miyauchi S."/>
            <person name="Morin E."/>
            <person name="Kuo A."/>
            <person name="Drula E."/>
            <person name="Varga T."/>
            <person name="Kohler A."/>
            <person name="Feng B."/>
            <person name="Cao Y."/>
            <person name="Lipzen A."/>
            <person name="Daum C."/>
            <person name="Hundley H."/>
            <person name="Pangilinan J."/>
            <person name="Johnson J."/>
            <person name="Barry K."/>
            <person name="LaButti K."/>
            <person name="Ng V."/>
            <person name="Ahrendt S."/>
            <person name="Min B."/>
            <person name="Choi I.G."/>
            <person name="Park H."/>
            <person name="Plett J.M."/>
            <person name="Magnuson J."/>
            <person name="Spatafora J.W."/>
            <person name="Nagy L.G."/>
            <person name="Henrissat B."/>
            <person name="Grigoriev I.V."/>
            <person name="Yang Z.L."/>
            <person name="Xu J."/>
            <person name="Martin F.M."/>
        </authorList>
    </citation>
    <scope>NUCLEOTIDE SEQUENCE</scope>
    <source>
        <strain evidence="1">ATCC 28755</strain>
    </source>
</reference>
<evidence type="ECO:0000313" key="1">
    <source>
        <dbReference type="EMBL" id="KAH7909766.1"/>
    </source>
</evidence>